<feature type="region of interest" description="Disordered" evidence="6">
    <location>
        <begin position="171"/>
        <end position="208"/>
    </location>
</feature>
<comment type="caution">
    <text evidence="8">The sequence shown here is derived from an EMBL/GenBank/DDBJ whole genome shotgun (WGS) entry which is preliminary data.</text>
</comment>
<dbReference type="InterPro" id="IPR025928">
    <property type="entry name" value="Flocculin_t3_rpt"/>
</dbReference>
<sequence length="378" mass="38290">MKSVLALSALIAIATATSDAITIRSTTISSDCPSSSELPVLPSSALAGAYYGNSSIPQSNAPAPTSKSKKISYAYETAYATDAVDITRTVCDANGQCHVTTEVGRLTTYTTTINGILTVITTGVPSEPTEVTSTEQVSATSTFYQSNAGQAAAAAETNSTVTSIATTESAVQSSTKKLAAPEESSIDVTSSIESNPASSAASATTPASSVTAITTAAAAPVEPHTEYLTTVVTITSCSDNKCSEVPQTTGVKIISSVDTVHTTYCPLTEASQSPIATSAPESAPAVAQASSETVKPDSSSASTKSKTPATVNVITDNIVTETPSVEQQQATSQETVAAQSASTSASESPSINTYEGAAISMKATGFVTVAISVLMMLI</sequence>
<evidence type="ECO:0000256" key="3">
    <source>
        <dbReference type="ARBA" id="ARBA00022525"/>
    </source>
</evidence>
<dbReference type="EMBL" id="JAIHNG010000014">
    <property type="protein sequence ID" value="KAI5968343.1"/>
    <property type="molecule type" value="Genomic_DNA"/>
</dbReference>
<proteinExistence type="predicted"/>
<dbReference type="GeneID" id="76148262"/>
<dbReference type="AlphaFoldDB" id="A0AAD5G127"/>
<evidence type="ECO:0000256" key="6">
    <source>
        <dbReference type="SAM" id="MobiDB-lite"/>
    </source>
</evidence>
<feature type="chain" id="PRO_5042117654" evidence="7">
    <location>
        <begin position="21"/>
        <end position="378"/>
    </location>
</feature>
<evidence type="ECO:0000256" key="7">
    <source>
        <dbReference type="SAM" id="SignalP"/>
    </source>
</evidence>
<dbReference type="Pfam" id="PF13928">
    <property type="entry name" value="Flocculin_t3"/>
    <property type="match status" value="2"/>
</dbReference>
<reference evidence="8 9" key="1">
    <citation type="journal article" date="2022" name="DNA Res.">
        <title>Genome analysis of five recently described species of the CUG-Ser clade uncovers Candida theae as a new hybrid lineage with pathogenic potential in the Candida parapsilosis species complex.</title>
        <authorList>
            <person name="Mixao V."/>
            <person name="Del Olmo V."/>
            <person name="Hegedusova E."/>
            <person name="Saus E."/>
            <person name="Pryszcz L."/>
            <person name="Cillingova A."/>
            <person name="Nosek J."/>
            <person name="Gabaldon T."/>
        </authorList>
    </citation>
    <scope>NUCLEOTIDE SEQUENCE [LARGE SCALE GENOMIC DNA]</scope>
    <source>
        <strain evidence="8 9">CBS 12239</strain>
    </source>
</reference>
<dbReference type="GO" id="GO:0009277">
    <property type="term" value="C:fungal-type cell wall"/>
    <property type="evidence" value="ECO:0007669"/>
    <property type="project" value="UniProtKB-ARBA"/>
</dbReference>
<evidence type="ECO:0000313" key="8">
    <source>
        <dbReference type="EMBL" id="KAI5968343.1"/>
    </source>
</evidence>
<feature type="compositionally biased region" description="Low complexity" evidence="6">
    <location>
        <begin position="189"/>
        <end position="208"/>
    </location>
</feature>
<keyword evidence="9" id="KW-1185">Reference proteome</keyword>
<evidence type="ECO:0000256" key="2">
    <source>
        <dbReference type="ARBA" id="ARBA00022512"/>
    </source>
</evidence>
<evidence type="ECO:0000256" key="5">
    <source>
        <dbReference type="ARBA" id="ARBA00023180"/>
    </source>
</evidence>
<feature type="signal peptide" evidence="7">
    <location>
        <begin position="1"/>
        <end position="20"/>
    </location>
</feature>
<name>A0AAD5G127_9ASCO</name>
<keyword evidence="3" id="KW-0964">Secreted</keyword>
<organism evidence="8 9">
    <name type="scientific">Candida theae</name>
    <dbReference type="NCBI Taxonomy" id="1198502"/>
    <lineage>
        <taxon>Eukaryota</taxon>
        <taxon>Fungi</taxon>
        <taxon>Dikarya</taxon>
        <taxon>Ascomycota</taxon>
        <taxon>Saccharomycotina</taxon>
        <taxon>Pichiomycetes</taxon>
        <taxon>Debaryomycetaceae</taxon>
        <taxon>Candida/Lodderomyces clade</taxon>
        <taxon>Candida</taxon>
    </lineage>
</organism>
<keyword evidence="4 7" id="KW-0732">Signal</keyword>
<feature type="compositionally biased region" description="Low complexity" evidence="6">
    <location>
        <begin position="296"/>
        <end position="308"/>
    </location>
</feature>
<evidence type="ECO:0000313" key="9">
    <source>
        <dbReference type="Proteomes" id="UP001204833"/>
    </source>
</evidence>
<evidence type="ECO:0000256" key="1">
    <source>
        <dbReference type="ARBA" id="ARBA00004191"/>
    </source>
</evidence>
<feature type="region of interest" description="Disordered" evidence="6">
    <location>
        <begin position="274"/>
        <end position="308"/>
    </location>
</feature>
<keyword evidence="2" id="KW-0134">Cell wall</keyword>
<evidence type="ECO:0000256" key="4">
    <source>
        <dbReference type="ARBA" id="ARBA00022729"/>
    </source>
</evidence>
<comment type="subcellular location">
    <subcellularLocation>
        <location evidence="1">Secreted</location>
        <location evidence="1">Cell wall</location>
    </subcellularLocation>
</comment>
<dbReference type="Proteomes" id="UP001204833">
    <property type="component" value="Unassembled WGS sequence"/>
</dbReference>
<feature type="region of interest" description="Disordered" evidence="6">
    <location>
        <begin position="324"/>
        <end position="350"/>
    </location>
</feature>
<gene>
    <name evidence="8" type="ORF">KGF57_000202</name>
</gene>
<dbReference type="RefSeq" id="XP_051611265.1">
    <property type="nucleotide sequence ID" value="XM_051751286.1"/>
</dbReference>
<feature type="compositionally biased region" description="Low complexity" evidence="6">
    <location>
        <begin position="324"/>
        <end position="348"/>
    </location>
</feature>
<keyword evidence="5" id="KW-0325">Glycoprotein</keyword>
<protein>
    <submittedName>
        <fullName evidence="8">Uncharacterized protein</fullName>
    </submittedName>
</protein>
<accession>A0AAD5G127</accession>